<dbReference type="RefSeq" id="WP_208653352.1">
    <property type="nucleotide sequence ID" value="NZ_VLKO01000004.1"/>
</dbReference>
<comment type="caution">
    <text evidence="2">The sequence shown here is derived from an EMBL/GenBank/DDBJ whole genome shotgun (WGS) entry which is preliminary data.</text>
</comment>
<name>A0ABY3FKU1_9FLAO</name>
<dbReference type="PROSITE" id="PS51257">
    <property type="entry name" value="PROKAR_LIPOPROTEIN"/>
    <property type="match status" value="1"/>
</dbReference>
<keyword evidence="3" id="KW-1185">Reference proteome</keyword>
<evidence type="ECO:0000313" key="3">
    <source>
        <dbReference type="Proteomes" id="UP000317519"/>
    </source>
</evidence>
<dbReference type="InterPro" id="IPR045800">
    <property type="entry name" value="HMBD"/>
</dbReference>
<proteinExistence type="predicted"/>
<feature type="domain" description="Heavy metal binding" evidence="1">
    <location>
        <begin position="61"/>
        <end position="86"/>
    </location>
</feature>
<organism evidence="2 3">
    <name type="scientific">Flavobacterium tiangeerense</name>
    <dbReference type="NCBI Taxonomy" id="459471"/>
    <lineage>
        <taxon>Bacteria</taxon>
        <taxon>Pseudomonadati</taxon>
        <taxon>Bacteroidota</taxon>
        <taxon>Flavobacteriia</taxon>
        <taxon>Flavobacteriales</taxon>
        <taxon>Flavobacteriaceae</taxon>
        <taxon>Flavobacterium</taxon>
    </lineage>
</organism>
<accession>A0ABY3FKU1</accession>
<reference evidence="2 3" key="1">
    <citation type="journal article" date="2015" name="Stand. Genomic Sci.">
        <title>Genomic Encyclopedia of Bacterial and Archaeal Type Strains, Phase III: the genomes of soil and plant-associated and newly described type strains.</title>
        <authorList>
            <person name="Whitman W.B."/>
            <person name="Woyke T."/>
            <person name="Klenk H.P."/>
            <person name="Zhou Y."/>
            <person name="Lilburn T.G."/>
            <person name="Beck B.J."/>
            <person name="De Vos P."/>
            <person name="Vandamme P."/>
            <person name="Eisen J.A."/>
            <person name="Garrity G."/>
            <person name="Hugenholtz P."/>
            <person name="Kyrpides N.C."/>
        </authorList>
    </citation>
    <scope>NUCLEOTIDE SEQUENCE [LARGE SCALE GENOMIC DNA]</scope>
    <source>
        <strain evidence="2 3">CGMCC 1.6847</strain>
    </source>
</reference>
<evidence type="ECO:0000259" key="1">
    <source>
        <dbReference type="Pfam" id="PF19335"/>
    </source>
</evidence>
<evidence type="ECO:0000313" key="2">
    <source>
        <dbReference type="EMBL" id="TWI00613.1"/>
    </source>
</evidence>
<dbReference type="Proteomes" id="UP000317519">
    <property type="component" value="Unassembled WGS sequence"/>
</dbReference>
<gene>
    <name evidence="2" type="ORF">IQ05_01270</name>
</gene>
<protein>
    <recommendedName>
        <fullName evidence="1">Heavy metal binding domain-containing protein</fullName>
    </recommendedName>
</protein>
<dbReference type="EMBL" id="VLKO01000004">
    <property type="protein sequence ID" value="TWI00613.1"/>
    <property type="molecule type" value="Genomic_DNA"/>
</dbReference>
<sequence length="96" mass="10901">MKKILFSAIVMATVLVSCNKKNTETRTDHSLMMNNDSTMMDNDSTIMNNKTKMMGNQENRYACTMHPEVQGKMNDKCSKCGMKLTEPVPEKTEESK</sequence>
<dbReference type="Pfam" id="PF19335">
    <property type="entry name" value="HMBD"/>
    <property type="match status" value="1"/>
</dbReference>